<dbReference type="Pfam" id="PF03692">
    <property type="entry name" value="CxxCxxCC"/>
    <property type="match status" value="1"/>
</dbReference>
<evidence type="ECO:0000313" key="2">
    <source>
        <dbReference type="Proteomes" id="UP000232638"/>
    </source>
</evidence>
<keyword evidence="2" id="KW-1185">Reference proteome</keyword>
<name>A0A2K8UBM9_9GAMM</name>
<dbReference type="InterPro" id="IPR005358">
    <property type="entry name" value="Puta_zinc/iron-chelating_dom"/>
</dbReference>
<evidence type="ECO:0000313" key="1">
    <source>
        <dbReference type="EMBL" id="AUB82976.1"/>
    </source>
</evidence>
<dbReference type="OrthoDB" id="71604at2"/>
<organism evidence="1 2">
    <name type="scientific">Candidatus Thiodictyon syntrophicum</name>
    <dbReference type="NCBI Taxonomy" id="1166950"/>
    <lineage>
        <taxon>Bacteria</taxon>
        <taxon>Pseudomonadati</taxon>
        <taxon>Pseudomonadota</taxon>
        <taxon>Gammaproteobacteria</taxon>
        <taxon>Chromatiales</taxon>
        <taxon>Chromatiaceae</taxon>
        <taxon>Thiodictyon</taxon>
    </lineage>
</organism>
<gene>
    <name evidence="1" type="ORF">THSYN_19850</name>
</gene>
<protein>
    <submittedName>
        <fullName evidence="1">Zinc/iron-chelating domain-containing protein</fullName>
    </submittedName>
</protein>
<proteinExistence type="predicted"/>
<dbReference type="EMBL" id="CP020370">
    <property type="protein sequence ID" value="AUB82976.1"/>
    <property type="molecule type" value="Genomic_DNA"/>
</dbReference>
<dbReference type="Proteomes" id="UP000232638">
    <property type="component" value="Chromosome"/>
</dbReference>
<dbReference type="RefSeq" id="WP_100920678.1">
    <property type="nucleotide sequence ID" value="NZ_CP020370.1"/>
</dbReference>
<accession>A0A2K8UBM9</accession>
<sequence>MDQECSRQAQTPPPVTCANCAAVCCRLEVLCITETGVPRRFTRPNPGGVPSMDRLADGWCAALDRDTLRCRIYEQRPLICREFEEGGADCIAERAAWSGG</sequence>
<dbReference type="KEGG" id="tsy:THSYN_19850"/>
<reference evidence="1 2" key="1">
    <citation type="submission" date="2017-03" db="EMBL/GenBank/DDBJ databases">
        <title>Complete genome sequence of Candidatus 'Thiodictyon syntrophicum' sp. nov. strain Cad16T, a photolithoautotroph purple sulfur bacterium isolated from an alpine meromictic lake.</title>
        <authorList>
            <person name="Luedin S.M."/>
            <person name="Pothier J.F."/>
            <person name="Danza F."/>
            <person name="Storelli N."/>
            <person name="Wittwer M."/>
            <person name="Tonolla M."/>
        </authorList>
    </citation>
    <scope>NUCLEOTIDE SEQUENCE [LARGE SCALE GENOMIC DNA]</scope>
    <source>
        <strain evidence="1 2">Cad16T</strain>
    </source>
</reference>
<dbReference type="AlphaFoldDB" id="A0A2K8UBM9"/>